<accession>A0A1H0N5J9</accession>
<gene>
    <name evidence="1" type="ORF">SAMN05660330_01259</name>
</gene>
<dbReference type="EMBL" id="FNJI01000007">
    <property type="protein sequence ID" value="SDO87994.1"/>
    <property type="molecule type" value="Genomic_DNA"/>
</dbReference>
<reference evidence="1 2" key="1">
    <citation type="submission" date="2016-10" db="EMBL/GenBank/DDBJ databases">
        <authorList>
            <person name="de Groot N.N."/>
        </authorList>
    </citation>
    <scope>NUCLEOTIDE SEQUENCE [LARGE SCALE GENOMIC DNA]</scope>
    <source>
        <strain evidence="1 2">DSM 12130</strain>
    </source>
</reference>
<keyword evidence="2" id="KW-1185">Reference proteome</keyword>
<evidence type="ECO:0000313" key="2">
    <source>
        <dbReference type="Proteomes" id="UP000199073"/>
    </source>
</evidence>
<dbReference type="RefSeq" id="WP_176761111.1">
    <property type="nucleotide sequence ID" value="NZ_FNJI01000007.1"/>
</dbReference>
<evidence type="ECO:0000313" key="1">
    <source>
        <dbReference type="EMBL" id="SDO87994.1"/>
    </source>
</evidence>
<sequence>MKGDYGSMIWVNDKSGKEYVCTVSKKHSKEKKFEKLNEPEKRTCRNVNEFVGTERW</sequence>
<dbReference type="Proteomes" id="UP000199073">
    <property type="component" value="Unassembled WGS sequence"/>
</dbReference>
<proteinExistence type="predicted"/>
<protein>
    <submittedName>
        <fullName evidence="1">Uncharacterized protein</fullName>
    </submittedName>
</protein>
<organism evidence="1 2">
    <name type="scientific">Desulforhopalus singaporensis</name>
    <dbReference type="NCBI Taxonomy" id="91360"/>
    <lineage>
        <taxon>Bacteria</taxon>
        <taxon>Pseudomonadati</taxon>
        <taxon>Thermodesulfobacteriota</taxon>
        <taxon>Desulfobulbia</taxon>
        <taxon>Desulfobulbales</taxon>
        <taxon>Desulfocapsaceae</taxon>
        <taxon>Desulforhopalus</taxon>
    </lineage>
</organism>
<dbReference type="AlphaFoldDB" id="A0A1H0N5J9"/>
<name>A0A1H0N5J9_9BACT</name>